<dbReference type="AlphaFoldDB" id="A0A1R0XS66"/>
<dbReference type="InterPro" id="IPR017911">
    <property type="entry name" value="MacB-like_ATP-bd"/>
</dbReference>
<dbReference type="Pfam" id="PF00005">
    <property type="entry name" value="ABC_tran"/>
    <property type="match status" value="1"/>
</dbReference>
<dbReference type="GO" id="GO:0022857">
    <property type="term" value="F:transmembrane transporter activity"/>
    <property type="evidence" value="ECO:0007669"/>
    <property type="project" value="TreeGrafter"/>
</dbReference>
<dbReference type="InterPro" id="IPR027417">
    <property type="entry name" value="P-loop_NTPase"/>
</dbReference>
<dbReference type="GO" id="GO:0016887">
    <property type="term" value="F:ATP hydrolysis activity"/>
    <property type="evidence" value="ECO:0007669"/>
    <property type="project" value="InterPro"/>
</dbReference>
<dbReference type="EMBL" id="MPTC01000020">
    <property type="protein sequence ID" value="OMD37991.1"/>
    <property type="molecule type" value="Genomic_DNA"/>
</dbReference>
<dbReference type="InterPro" id="IPR015854">
    <property type="entry name" value="ABC_transpr_LolD-like"/>
</dbReference>
<evidence type="ECO:0000259" key="4">
    <source>
        <dbReference type="PROSITE" id="PS50893"/>
    </source>
</evidence>
<dbReference type="Proteomes" id="UP000187439">
    <property type="component" value="Unassembled WGS sequence"/>
</dbReference>
<organism evidence="5 6">
    <name type="scientific">Paenibacillus odorifer</name>
    <dbReference type="NCBI Taxonomy" id="189426"/>
    <lineage>
        <taxon>Bacteria</taxon>
        <taxon>Bacillati</taxon>
        <taxon>Bacillota</taxon>
        <taxon>Bacilli</taxon>
        <taxon>Bacillales</taxon>
        <taxon>Paenibacillaceae</taxon>
        <taxon>Paenibacillus</taxon>
    </lineage>
</organism>
<dbReference type="InterPro" id="IPR017871">
    <property type="entry name" value="ABC_transporter-like_CS"/>
</dbReference>
<dbReference type="GO" id="GO:0005886">
    <property type="term" value="C:plasma membrane"/>
    <property type="evidence" value="ECO:0007669"/>
    <property type="project" value="TreeGrafter"/>
</dbReference>
<reference evidence="5 6" key="1">
    <citation type="submission" date="2016-10" db="EMBL/GenBank/DDBJ databases">
        <title>Paenibacillus species isolates.</title>
        <authorList>
            <person name="Beno S.M."/>
        </authorList>
    </citation>
    <scope>NUCLEOTIDE SEQUENCE [LARGE SCALE GENOMIC DNA]</scope>
    <source>
        <strain evidence="5 6">FSL H7-0710</strain>
    </source>
</reference>
<dbReference type="Gene3D" id="3.40.50.300">
    <property type="entry name" value="P-loop containing nucleotide triphosphate hydrolases"/>
    <property type="match status" value="1"/>
</dbReference>
<dbReference type="InterPro" id="IPR003593">
    <property type="entry name" value="AAA+_ATPase"/>
</dbReference>
<dbReference type="RefSeq" id="WP_076120472.1">
    <property type="nucleotide sequence ID" value="NZ_MPTC01000020.1"/>
</dbReference>
<evidence type="ECO:0000313" key="6">
    <source>
        <dbReference type="Proteomes" id="UP000187439"/>
    </source>
</evidence>
<dbReference type="CDD" id="cd03255">
    <property type="entry name" value="ABC_MJ0796_LolCDE_FtsE"/>
    <property type="match status" value="1"/>
</dbReference>
<name>A0A1R0XS66_9BACL</name>
<dbReference type="PROSITE" id="PS00211">
    <property type="entry name" value="ABC_TRANSPORTER_1"/>
    <property type="match status" value="1"/>
</dbReference>
<evidence type="ECO:0000256" key="3">
    <source>
        <dbReference type="ARBA" id="ARBA00022840"/>
    </source>
</evidence>
<dbReference type="PROSITE" id="PS50893">
    <property type="entry name" value="ABC_TRANSPORTER_2"/>
    <property type="match status" value="1"/>
</dbReference>
<gene>
    <name evidence="5" type="ORF">BSK52_20555</name>
</gene>
<sequence length="227" mass="25901">MLLELSGIRKRFKNGRHYEYILDNLNLVINEGESTAIKGKSGCGKSTLLNIIGGLLPFEEGVMNFDGTDISKLSAEKQAEYRRDNIGYVTQNFHLLDDRNVYENIALPLQYLKIPKKQIVNKIEEVLYDLKIEHIMKRHISSLSGGERQRVAIARAIIKKPAILLADEPTGSLDEQTEESILNIFDTLHKQGMTLIIVTHDDSVSSHCQHVYELTHKELHYKNYKVI</sequence>
<dbReference type="SMART" id="SM00382">
    <property type="entry name" value="AAA"/>
    <property type="match status" value="1"/>
</dbReference>
<dbReference type="OrthoDB" id="9791546at2"/>
<dbReference type="GO" id="GO:0005524">
    <property type="term" value="F:ATP binding"/>
    <property type="evidence" value="ECO:0007669"/>
    <property type="project" value="UniProtKB-KW"/>
</dbReference>
<protein>
    <submittedName>
        <fullName evidence="5">ATPase</fullName>
    </submittedName>
</protein>
<dbReference type="InterPro" id="IPR003439">
    <property type="entry name" value="ABC_transporter-like_ATP-bd"/>
</dbReference>
<dbReference type="PANTHER" id="PTHR24220">
    <property type="entry name" value="IMPORT ATP-BINDING PROTEIN"/>
    <property type="match status" value="1"/>
</dbReference>
<evidence type="ECO:0000256" key="1">
    <source>
        <dbReference type="ARBA" id="ARBA00022448"/>
    </source>
</evidence>
<proteinExistence type="predicted"/>
<evidence type="ECO:0000256" key="2">
    <source>
        <dbReference type="ARBA" id="ARBA00022741"/>
    </source>
</evidence>
<dbReference type="PANTHER" id="PTHR24220:SF86">
    <property type="entry name" value="ABC TRANSPORTER ABCH.1"/>
    <property type="match status" value="1"/>
</dbReference>
<keyword evidence="3" id="KW-0067">ATP-binding</keyword>
<dbReference type="SUPFAM" id="SSF52540">
    <property type="entry name" value="P-loop containing nucleoside triphosphate hydrolases"/>
    <property type="match status" value="1"/>
</dbReference>
<comment type="caution">
    <text evidence="5">The sequence shown here is derived from an EMBL/GenBank/DDBJ whole genome shotgun (WGS) entry which is preliminary data.</text>
</comment>
<evidence type="ECO:0000313" key="5">
    <source>
        <dbReference type="EMBL" id="OMD37991.1"/>
    </source>
</evidence>
<feature type="domain" description="ABC transporter" evidence="4">
    <location>
        <begin position="3"/>
        <end position="227"/>
    </location>
</feature>
<keyword evidence="1" id="KW-0813">Transport</keyword>
<keyword evidence="2" id="KW-0547">Nucleotide-binding</keyword>
<accession>A0A1R0XS66</accession>